<dbReference type="InterPro" id="IPR000673">
    <property type="entry name" value="Sig_transdc_resp-reg_Me-estase"/>
</dbReference>
<dbReference type="GO" id="GO:0008983">
    <property type="term" value="F:protein-glutamate O-methyltransferase activity"/>
    <property type="evidence" value="ECO:0007669"/>
    <property type="project" value="UniProtKB-EC"/>
</dbReference>
<evidence type="ECO:0000256" key="4">
    <source>
        <dbReference type="ARBA" id="ARBA00022603"/>
    </source>
</evidence>
<dbReference type="EC" id="3.1.1.61" evidence="17"/>
<evidence type="ECO:0000313" key="17">
    <source>
        <dbReference type="EMBL" id="MBB4021212.1"/>
    </source>
</evidence>
<evidence type="ECO:0000259" key="16">
    <source>
        <dbReference type="PROSITE" id="PS50123"/>
    </source>
</evidence>
<dbReference type="Pfam" id="PF13596">
    <property type="entry name" value="PAS_10"/>
    <property type="match status" value="1"/>
</dbReference>
<keyword evidence="12 17" id="KW-0378">Hydrolase</keyword>
<keyword evidence="18" id="KW-1185">Reference proteome</keyword>
<keyword evidence="8" id="KW-0949">S-adenosyl-L-methionine</keyword>
<keyword evidence="11" id="KW-0067">ATP-binding</keyword>
<dbReference type="InterPro" id="IPR022641">
    <property type="entry name" value="CheR_N"/>
</dbReference>
<keyword evidence="5" id="KW-0285">Flavoprotein</keyword>
<dbReference type="AlphaFoldDB" id="A0A840CAX6"/>
<dbReference type="InterPro" id="IPR000700">
    <property type="entry name" value="PAS-assoc_C"/>
</dbReference>
<dbReference type="GO" id="GO:0032259">
    <property type="term" value="P:methylation"/>
    <property type="evidence" value="ECO:0007669"/>
    <property type="project" value="UniProtKB-KW"/>
</dbReference>
<evidence type="ECO:0000259" key="15">
    <source>
        <dbReference type="PROSITE" id="PS50122"/>
    </source>
</evidence>
<dbReference type="Pfam" id="PF03705">
    <property type="entry name" value="CheR_N"/>
    <property type="match status" value="1"/>
</dbReference>
<dbReference type="SMART" id="SM00091">
    <property type="entry name" value="PAS"/>
    <property type="match status" value="3"/>
</dbReference>
<dbReference type="GO" id="GO:0005524">
    <property type="term" value="F:ATP binding"/>
    <property type="evidence" value="ECO:0007669"/>
    <property type="project" value="UniProtKB-KW"/>
</dbReference>
<dbReference type="PROSITE" id="PS50122">
    <property type="entry name" value="CHEB"/>
    <property type="match status" value="1"/>
</dbReference>
<keyword evidence="12" id="KW-0145">Chemotaxis</keyword>
<evidence type="ECO:0000256" key="7">
    <source>
        <dbReference type="ARBA" id="ARBA00022679"/>
    </source>
</evidence>
<dbReference type="InterPro" id="IPR029063">
    <property type="entry name" value="SAM-dependent_MTases_sf"/>
</dbReference>
<dbReference type="Gene3D" id="3.40.50.150">
    <property type="entry name" value="Vaccinia Virus protein VP39"/>
    <property type="match status" value="1"/>
</dbReference>
<dbReference type="Gene3D" id="3.30.565.10">
    <property type="entry name" value="Histidine kinase-like ATPase, C-terminal domain"/>
    <property type="match status" value="1"/>
</dbReference>
<feature type="active site" evidence="12">
    <location>
        <position position="144"/>
    </location>
</feature>
<evidence type="ECO:0000256" key="6">
    <source>
        <dbReference type="ARBA" id="ARBA00022643"/>
    </source>
</evidence>
<comment type="catalytic activity">
    <reaction evidence="1">
        <text>ATP + protein L-histidine = ADP + protein N-phospho-L-histidine.</text>
        <dbReference type="EC" id="2.7.13.3"/>
    </reaction>
</comment>
<dbReference type="PANTHER" id="PTHR24422">
    <property type="entry name" value="CHEMOTAXIS PROTEIN METHYLTRANSFERASE"/>
    <property type="match status" value="1"/>
</dbReference>
<protein>
    <submittedName>
        <fullName evidence="17">Two-component system CheB/CheR fusion protein</fullName>
        <ecNumber evidence="17">2.1.1.80</ecNumber>
        <ecNumber evidence="17">3.1.1.61</ecNumber>
    </submittedName>
</protein>
<evidence type="ECO:0000256" key="5">
    <source>
        <dbReference type="ARBA" id="ARBA00022630"/>
    </source>
</evidence>
<evidence type="ECO:0000256" key="10">
    <source>
        <dbReference type="ARBA" id="ARBA00022777"/>
    </source>
</evidence>
<feature type="domain" description="CheB-type methylesterase" evidence="15">
    <location>
        <begin position="14"/>
        <end position="202"/>
    </location>
</feature>
<dbReference type="InterPro" id="IPR000780">
    <property type="entry name" value="CheR_MeTrfase"/>
</dbReference>
<feature type="domain" description="PAC" evidence="14">
    <location>
        <begin position="797"/>
        <end position="847"/>
    </location>
</feature>
<dbReference type="CDD" id="cd16434">
    <property type="entry name" value="CheB-CheR_fusion"/>
    <property type="match status" value="1"/>
</dbReference>
<dbReference type="InterPro" id="IPR050903">
    <property type="entry name" value="Bact_Chemotaxis_MeTrfase"/>
</dbReference>
<dbReference type="EC" id="2.1.1.80" evidence="17"/>
<keyword evidence="6" id="KW-0288">FMN</keyword>
<evidence type="ECO:0000256" key="1">
    <source>
        <dbReference type="ARBA" id="ARBA00000085"/>
    </source>
</evidence>
<dbReference type="PROSITE" id="PS50123">
    <property type="entry name" value="CHER"/>
    <property type="match status" value="1"/>
</dbReference>
<feature type="active site" evidence="12">
    <location>
        <position position="26"/>
    </location>
</feature>
<evidence type="ECO:0000313" key="18">
    <source>
        <dbReference type="Proteomes" id="UP000585681"/>
    </source>
</evidence>
<dbReference type="Gene3D" id="1.10.155.10">
    <property type="entry name" value="Chemotaxis receptor methyltransferase CheR, N-terminal domain"/>
    <property type="match status" value="1"/>
</dbReference>
<dbReference type="GO" id="GO:0004673">
    <property type="term" value="F:protein histidine kinase activity"/>
    <property type="evidence" value="ECO:0007669"/>
    <property type="project" value="UniProtKB-EC"/>
</dbReference>
<dbReference type="InterPro" id="IPR000014">
    <property type="entry name" value="PAS"/>
</dbReference>
<feature type="domain" description="CheR-type methyltransferase" evidence="16">
    <location>
        <begin position="205"/>
        <end position="480"/>
    </location>
</feature>
<keyword evidence="9" id="KW-0547">Nucleotide-binding</keyword>
<dbReference type="Gene3D" id="3.30.450.20">
    <property type="entry name" value="PAS domain"/>
    <property type="match status" value="2"/>
</dbReference>
<dbReference type="SUPFAM" id="SSF52738">
    <property type="entry name" value="Methylesterase CheB, C-terminal domain"/>
    <property type="match status" value="1"/>
</dbReference>
<dbReference type="GO" id="GO:0006935">
    <property type="term" value="P:chemotaxis"/>
    <property type="evidence" value="ECO:0007669"/>
    <property type="project" value="UniProtKB-UniRule"/>
</dbReference>
<name>A0A840CAX6_9RHOB</name>
<evidence type="ECO:0000256" key="2">
    <source>
        <dbReference type="ARBA" id="ARBA00001541"/>
    </source>
</evidence>
<dbReference type="InterPro" id="IPR036804">
    <property type="entry name" value="CheR_N_sf"/>
</dbReference>
<dbReference type="InterPro" id="IPR022642">
    <property type="entry name" value="CheR_C"/>
</dbReference>
<dbReference type="InterPro" id="IPR011102">
    <property type="entry name" value="Sig_transdc_His_kinase_HWE"/>
</dbReference>
<dbReference type="PROSITE" id="PS50113">
    <property type="entry name" value="PAC"/>
    <property type="match status" value="1"/>
</dbReference>
<dbReference type="EMBL" id="JACIEQ010000001">
    <property type="protein sequence ID" value="MBB4021212.1"/>
    <property type="molecule type" value="Genomic_DNA"/>
</dbReference>
<dbReference type="NCBIfam" id="TIGR00229">
    <property type="entry name" value="sensory_box"/>
    <property type="match status" value="1"/>
</dbReference>
<accession>A0A840CAX6</accession>
<dbReference type="SMART" id="SM00911">
    <property type="entry name" value="HWE_HK"/>
    <property type="match status" value="1"/>
</dbReference>
<dbReference type="SMART" id="SM00138">
    <property type="entry name" value="MeTrc"/>
    <property type="match status" value="1"/>
</dbReference>
<dbReference type="GO" id="GO:0008984">
    <property type="term" value="F:protein-glutamate methylesterase activity"/>
    <property type="evidence" value="ECO:0007669"/>
    <property type="project" value="UniProtKB-EC"/>
</dbReference>
<sequence>MSAPENPPPTSAAISSNIPICAIGASAGGVKALRHLFSQLPEDLGLAYVIIVHLSPEHPSVLAQIIGGCTGMPVHQVNDTPELCANHVYVIAPDEELVIEGDNVHARDFTEPRGRRAPVDVFFRSVASARGDGMAVILSGAGDDGSSGVRAIQEAGGVVFAQEPSEAEFSAMPQNAIATGVVSFIAPLSTLAERISEVARSKEAVRSLDQDSASNDLRRIVAFLRARTGHDFSSYKRATVMRRVLRRMQVCRITDLREYGEYVRTAPEEAQELFGDLLISVTQFFRDEDHFKCLTTKVLSPLVEDAGSLQQDVRVWSVGCATGEEAYSLAIILLEEAEKLKVCPQIQIFASDLDEGALGTAREGRYPKSIAADVSEERLSRFFVDERTHYRVRKEVRGIVLFASHSVLKDPPFMRLDLIVCRNLLIYLERALQEQLLNLFHYGLKSNGCLFLGSAESADPATRFFAIIDREARIFRAKATGRRQMPALPHVSTEDVYRPGGRPVDAAQSRQPVPAETHARALETNAPPSVLVDESGQILHLSPNVGRFILHPAGSFSSKLSDVVRPELRLDLKVGLDRAFLGKSGLLTHPVPIDIDGDRRRVAMQISRVPSTDSRPARGLVLFLDAGPALSDDTTAEERLASDSDDMRGLISELEAAQEALVVSRAEHETAIEDLRAANEELQSINEEYRSTSEELETSKEELQSMNEELQTVNAELKSKLDNISTAHSDLRNLTMATEIGTLFLDSKLRIRMFTPPTADLFNITDMDVGRNITDFTHRLRHDGIEDEARRVLRDLTMVEAEVQSQDGRWFMMRLRPYRTVEDRIEGVVLSFIDVTSRRETERRLQSSQQEYQDLFNSIDEAFSVLEVLFDGTDTVTDCRFLEVNEAFHRQTGLDAPVGKTAREIVPDLEQDWYETLGRISMTREAERFEAPARALGRYFEAYIFPVGTVNERKLGILFRDISDRKRAETHQEMLKHELSHRVKNTLAVVQALARQPSTEGRTVEDYRDQLVGRIRALAHAHDQLLETDWKVADLGRLAEATLSVYGRPGDGRLDLDGPSVALSPRQALSLALVLHELGTNAAKYGALSNEEGRLQVTWKIGGADNDRRAFLIWRERDGPRVAASASSGFGMKLIEQAGSYELDGTVEHNLAPDGLTMRLEFPLA</sequence>
<dbReference type="Pfam" id="PF01339">
    <property type="entry name" value="CheB_methylest"/>
    <property type="match status" value="1"/>
</dbReference>
<evidence type="ECO:0000256" key="11">
    <source>
        <dbReference type="ARBA" id="ARBA00022840"/>
    </source>
</evidence>
<keyword evidence="3" id="KW-0597">Phosphoprotein</keyword>
<dbReference type="GO" id="GO:0000156">
    <property type="term" value="F:phosphorelay response regulator activity"/>
    <property type="evidence" value="ECO:0007669"/>
    <property type="project" value="InterPro"/>
</dbReference>
<dbReference type="SUPFAM" id="SSF47757">
    <property type="entry name" value="Chemotaxis receptor methyltransferase CheR, N-terminal domain"/>
    <property type="match status" value="1"/>
</dbReference>
<proteinExistence type="predicted"/>
<dbReference type="InterPro" id="IPR035909">
    <property type="entry name" value="CheB_C"/>
</dbReference>
<dbReference type="Gene3D" id="3.40.50.180">
    <property type="entry name" value="Methylesterase CheB, C-terminal domain"/>
    <property type="match status" value="1"/>
</dbReference>
<dbReference type="GO" id="GO:0005737">
    <property type="term" value="C:cytoplasm"/>
    <property type="evidence" value="ECO:0007669"/>
    <property type="project" value="InterPro"/>
</dbReference>
<dbReference type="Pfam" id="PF01739">
    <property type="entry name" value="CheR"/>
    <property type="match status" value="1"/>
</dbReference>
<feature type="active site" evidence="12">
    <location>
        <position position="53"/>
    </location>
</feature>
<dbReference type="SUPFAM" id="SSF53335">
    <property type="entry name" value="S-adenosyl-L-methionine-dependent methyltransferases"/>
    <property type="match status" value="1"/>
</dbReference>
<dbReference type="RefSeq" id="WP_082386496.1">
    <property type="nucleotide sequence ID" value="NZ_JACIEQ010000001.1"/>
</dbReference>
<keyword evidence="7 17" id="KW-0808">Transferase</keyword>
<gene>
    <name evidence="17" type="ORF">GGR17_001003</name>
</gene>
<comment type="caution">
    <text evidence="17">The sequence shown here is derived from an EMBL/GenBank/DDBJ whole genome shotgun (WGS) entry which is preliminary data.</text>
</comment>
<feature type="coiled-coil region" evidence="13">
    <location>
        <begin position="665"/>
        <end position="727"/>
    </location>
</feature>
<keyword evidence="10" id="KW-0418">Kinase</keyword>
<dbReference type="PRINTS" id="PR00996">
    <property type="entry name" value="CHERMTFRASE"/>
</dbReference>
<dbReference type="Proteomes" id="UP000585681">
    <property type="component" value="Unassembled WGS sequence"/>
</dbReference>
<reference evidence="17" key="1">
    <citation type="submission" date="2020-08" db="EMBL/GenBank/DDBJ databases">
        <title>Genomic Encyclopedia of Type Strains, Phase IV (KMG-IV): sequencing the most valuable type-strain genomes for metagenomic binning, comparative biology and taxonomic classification.</title>
        <authorList>
            <person name="Goeker M."/>
        </authorList>
    </citation>
    <scope>NUCLEOTIDE SEQUENCE [LARGE SCALE GENOMIC DNA]</scope>
    <source>
        <strain evidence="17">DSM 105040</strain>
    </source>
</reference>
<organism evidence="17 18">
    <name type="scientific">Actibacterium naphthalenivorans</name>
    <dbReference type="NCBI Taxonomy" id="1614693"/>
    <lineage>
        <taxon>Bacteria</taxon>
        <taxon>Pseudomonadati</taxon>
        <taxon>Pseudomonadota</taxon>
        <taxon>Alphaproteobacteria</taxon>
        <taxon>Rhodobacterales</taxon>
        <taxon>Roseobacteraceae</taxon>
        <taxon>Actibacterium</taxon>
    </lineage>
</organism>
<dbReference type="InterPro" id="IPR036890">
    <property type="entry name" value="HATPase_C_sf"/>
</dbReference>
<dbReference type="SUPFAM" id="SSF55785">
    <property type="entry name" value="PYP-like sensor domain (PAS domain)"/>
    <property type="match status" value="2"/>
</dbReference>
<dbReference type="PANTHER" id="PTHR24422:SF27">
    <property type="entry name" value="PROTEIN-GLUTAMATE O-METHYLTRANSFERASE"/>
    <property type="match status" value="1"/>
</dbReference>
<evidence type="ECO:0000259" key="14">
    <source>
        <dbReference type="PROSITE" id="PS50113"/>
    </source>
</evidence>
<keyword evidence="13" id="KW-0175">Coiled coil</keyword>
<evidence type="ECO:0000256" key="9">
    <source>
        <dbReference type="ARBA" id="ARBA00022741"/>
    </source>
</evidence>
<evidence type="ECO:0000256" key="13">
    <source>
        <dbReference type="SAM" id="Coils"/>
    </source>
</evidence>
<keyword evidence="4 17" id="KW-0489">Methyltransferase</keyword>
<comment type="catalytic activity">
    <reaction evidence="2">
        <text>L-glutamyl-[protein] + S-adenosyl-L-methionine = [protein]-L-glutamate 5-O-methyl ester + S-adenosyl-L-homocysteine</text>
        <dbReference type="Rhea" id="RHEA:24452"/>
        <dbReference type="Rhea" id="RHEA-COMP:10208"/>
        <dbReference type="Rhea" id="RHEA-COMP:10311"/>
        <dbReference type="ChEBI" id="CHEBI:29973"/>
        <dbReference type="ChEBI" id="CHEBI:57856"/>
        <dbReference type="ChEBI" id="CHEBI:59789"/>
        <dbReference type="ChEBI" id="CHEBI:82795"/>
        <dbReference type="EC" id="2.1.1.80"/>
    </reaction>
</comment>
<evidence type="ECO:0000256" key="8">
    <source>
        <dbReference type="ARBA" id="ARBA00022691"/>
    </source>
</evidence>
<dbReference type="Pfam" id="PF07536">
    <property type="entry name" value="HWE_HK"/>
    <property type="match status" value="1"/>
</dbReference>
<dbReference type="CDD" id="cd00130">
    <property type="entry name" value="PAS"/>
    <property type="match status" value="1"/>
</dbReference>
<dbReference type="InterPro" id="IPR035965">
    <property type="entry name" value="PAS-like_dom_sf"/>
</dbReference>
<evidence type="ECO:0000256" key="12">
    <source>
        <dbReference type="PROSITE-ProRule" id="PRU00050"/>
    </source>
</evidence>
<evidence type="ECO:0000256" key="3">
    <source>
        <dbReference type="ARBA" id="ARBA00022553"/>
    </source>
</evidence>